<dbReference type="EMBL" id="KK583209">
    <property type="protein sequence ID" value="KDO28943.1"/>
    <property type="molecule type" value="Genomic_DNA"/>
</dbReference>
<dbReference type="GeneID" id="24128194"/>
<dbReference type="Proteomes" id="UP000030745">
    <property type="component" value="Unassembled WGS sequence"/>
</dbReference>
<accession>A0A067CEK6</accession>
<protein>
    <recommendedName>
        <fullName evidence="4">BZIP domain-containing protein</fullName>
    </recommendedName>
</protein>
<evidence type="ECO:0008006" key="4">
    <source>
        <dbReference type="Google" id="ProtNLM"/>
    </source>
</evidence>
<dbReference type="AlphaFoldDB" id="A0A067CEK6"/>
<evidence type="ECO:0000313" key="3">
    <source>
        <dbReference type="Proteomes" id="UP000030745"/>
    </source>
</evidence>
<feature type="coiled-coil region" evidence="1">
    <location>
        <begin position="63"/>
        <end position="97"/>
    </location>
</feature>
<name>A0A067CEK6_SAPPC</name>
<dbReference type="OMA" id="MAPIRAN"/>
<sequence>MFGSLGPIWLLPKLGNTAPIVITQRSFQNLPSMTHPSPTTALSAQEKKIRRRVQCKMNMRCYRERRKRNVSNLEDAIATLNAQIDALAAQKRALEVHRPLSFYAEHSAPMALTMQYKNMMSQGGFGPTQEAFFRSTFSPDFMAHGRTLDDFISMWYRVGQFFAQPNPLLAMAPVRANIVRFEISLHVEITRPLLEACFGYILEHEDEATIDELAGGGYAMDTIMERIFYFDQLEDGRYVISGSSCGDNRAAVMASLVAHAQETARAKGPGVLSITHLLHVS</sequence>
<proteinExistence type="predicted"/>
<keyword evidence="3" id="KW-1185">Reference proteome</keyword>
<keyword evidence="1" id="KW-0175">Coiled coil</keyword>
<gene>
    <name evidence="2" type="ORF">SPRG_05816</name>
</gene>
<dbReference type="OrthoDB" id="66303at2759"/>
<organism evidence="2 3">
    <name type="scientific">Saprolegnia parasitica (strain CBS 223.65)</name>
    <dbReference type="NCBI Taxonomy" id="695850"/>
    <lineage>
        <taxon>Eukaryota</taxon>
        <taxon>Sar</taxon>
        <taxon>Stramenopiles</taxon>
        <taxon>Oomycota</taxon>
        <taxon>Saprolegniomycetes</taxon>
        <taxon>Saprolegniales</taxon>
        <taxon>Saprolegniaceae</taxon>
        <taxon>Saprolegnia</taxon>
    </lineage>
</organism>
<dbReference type="VEuPathDB" id="FungiDB:SPRG_05816"/>
<evidence type="ECO:0000256" key="1">
    <source>
        <dbReference type="SAM" id="Coils"/>
    </source>
</evidence>
<reference evidence="2 3" key="1">
    <citation type="journal article" date="2013" name="PLoS Genet.">
        <title>Distinctive expansion of potential virulence genes in the genome of the oomycete fish pathogen Saprolegnia parasitica.</title>
        <authorList>
            <person name="Jiang R.H."/>
            <person name="de Bruijn I."/>
            <person name="Haas B.J."/>
            <person name="Belmonte R."/>
            <person name="Lobach L."/>
            <person name="Christie J."/>
            <person name="van den Ackerveken G."/>
            <person name="Bottin A."/>
            <person name="Bulone V."/>
            <person name="Diaz-Moreno S.M."/>
            <person name="Dumas B."/>
            <person name="Fan L."/>
            <person name="Gaulin E."/>
            <person name="Govers F."/>
            <person name="Grenville-Briggs L.J."/>
            <person name="Horner N.R."/>
            <person name="Levin J.Z."/>
            <person name="Mammella M."/>
            <person name="Meijer H.J."/>
            <person name="Morris P."/>
            <person name="Nusbaum C."/>
            <person name="Oome S."/>
            <person name="Phillips A.J."/>
            <person name="van Rooyen D."/>
            <person name="Rzeszutek E."/>
            <person name="Saraiva M."/>
            <person name="Secombes C.J."/>
            <person name="Seidl M.F."/>
            <person name="Snel B."/>
            <person name="Stassen J.H."/>
            <person name="Sykes S."/>
            <person name="Tripathy S."/>
            <person name="van den Berg H."/>
            <person name="Vega-Arreguin J.C."/>
            <person name="Wawra S."/>
            <person name="Young S.K."/>
            <person name="Zeng Q."/>
            <person name="Dieguez-Uribeondo J."/>
            <person name="Russ C."/>
            <person name="Tyler B.M."/>
            <person name="van West P."/>
        </authorList>
    </citation>
    <scope>NUCLEOTIDE SEQUENCE [LARGE SCALE GENOMIC DNA]</scope>
    <source>
        <strain evidence="2 3">CBS 223.65</strain>
    </source>
</reference>
<evidence type="ECO:0000313" key="2">
    <source>
        <dbReference type="EMBL" id="KDO28943.1"/>
    </source>
</evidence>
<dbReference type="RefSeq" id="XP_012200484.1">
    <property type="nucleotide sequence ID" value="XM_012345094.1"/>
</dbReference>
<dbReference type="KEGG" id="spar:SPRG_05816"/>